<dbReference type="Gene3D" id="1.10.150.130">
    <property type="match status" value="1"/>
</dbReference>
<name>A0A0N1ED16_9GAMM</name>
<dbReference type="Proteomes" id="UP000037848">
    <property type="component" value="Unassembled WGS sequence"/>
</dbReference>
<evidence type="ECO:0000313" key="6">
    <source>
        <dbReference type="Proteomes" id="UP000037848"/>
    </source>
</evidence>
<dbReference type="PROSITE" id="PS51900">
    <property type="entry name" value="CB"/>
    <property type="match status" value="1"/>
</dbReference>
<evidence type="ECO:0000259" key="4">
    <source>
        <dbReference type="PROSITE" id="PS51900"/>
    </source>
</evidence>
<dbReference type="InterPro" id="IPR004107">
    <property type="entry name" value="Integrase_SAM-like_N"/>
</dbReference>
<dbReference type="AlphaFoldDB" id="A0A0N1ED16"/>
<dbReference type="InterPro" id="IPR044068">
    <property type="entry name" value="CB"/>
</dbReference>
<dbReference type="GO" id="GO:0003677">
    <property type="term" value="F:DNA binding"/>
    <property type="evidence" value="ECO:0007669"/>
    <property type="project" value="UniProtKB-UniRule"/>
</dbReference>
<feature type="non-terminal residue" evidence="5">
    <location>
        <position position="85"/>
    </location>
</feature>
<accession>A0A0N1ED16</accession>
<evidence type="ECO:0000256" key="2">
    <source>
        <dbReference type="ARBA" id="ARBA00023125"/>
    </source>
</evidence>
<protein>
    <submittedName>
        <fullName evidence="5">Integrase</fullName>
    </submittedName>
</protein>
<gene>
    <name evidence="5" type="ORF">ADS77_21410</name>
</gene>
<dbReference type="EMBL" id="LHPH01000105">
    <property type="protein sequence ID" value="KPH56584.1"/>
    <property type="molecule type" value="Genomic_DNA"/>
</dbReference>
<dbReference type="RefSeq" id="WP_200909674.1">
    <property type="nucleotide sequence ID" value="NZ_LHPH01000105.1"/>
</dbReference>
<keyword evidence="6" id="KW-1185">Reference proteome</keyword>
<evidence type="ECO:0000313" key="5">
    <source>
        <dbReference type="EMBL" id="KPH56584.1"/>
    </source>
</evidence>
<feature type="domain" description="Core-binding (CB)" evidence="4">
    <location>
        <begin position="2"/>
        <end position="85"/>
    </location>
</feature>
<comment type="caution">
    <text evidence="5">The sequence shown here is derived from an EMBL/GenBank/DDBJ whole genome shotgun (WGS) entry which is preliminary data.</text>
</comment>
<dbReference type="Pfam" id="PF13495">
    <property type="entry name" value="Phage_int_SAM_4"/>
    <property type="match status" value="1"/>
</dbReference>
<sequence length="85" mass="9970">MKTKSPFLNSIINYMYSHHYAKKSIETYVFWITAYIHFHNKRHPTSMGNNEVEIFLNHLTVTKKVAARTQATALNALAFLYKHII</sequence>
<dbReference type="InterPro" id="IPR010998">
    <property type="entry name" value="Integrase_recombinase_N"/>
</dbReference>
<keyword evidence="2 3" id="KW-0238">DNA-binding</keyword>
<dbReference type="GO" id="GO:0015074">
    <property type="term" value="P:DNA integration"/>
    <property type="evidence" value="ECO:0007669"/>
    <property type="project" value="UniProtKB-KW"/>
</dbReference>
<evidence type="ECO:0000256" key="1">
    <source>
        <dbReference type="ARBA" id="ARBA00022908"/>
    </source>
</evidence>
<keyword evidence="1" id="KW-0229">DNA integration</keyword>
<organism evidence="5 6">
    <name type="scientific">Pseudoalteromonas porphyrae</name>
    <dbReference type="NCBI Taxonomy" id="187330"/>
    <lineage>
        <taxon>Bacteria</taxon>
        <taxon>Pseudomonadati</taxon>
        <taxon>Pseudomonadota</taxon>
        <taxon>Gammaproteobacteria</taxon>
        <taxon>Alteromonadales</taxon>
        <taxon>Pseudoalteromonadaceae</taxon>
        <taxon>Pseudoalteromonas</taxon>
    </lineage>
</organism>
<reference evidence="5 6" key="1">
    <citation type="submission" date="2015-08" db="EMBL/GenBank/DDBJ databases">
        <title>Draft Genome Sequence of Pseudoalteromonas porphyrae UCD-SED14.</title>
        <authorList>
            <person name="Coil D.A."/>
            <person name="Jospin G."/>
            <person name="Lee R.D."/>
            <person name="Eisen J.A."/>
        </authorList>
    </citation>
    <scope>NUCLEOTIDE SEQUENCE [LARGE SCALE GENOMIC DNA]</scope>
    <source>
        <strain evidence="5 6">UCD-SED14</strain>
    </source>
</reference>
<proteinExistence type="predicted"/>
<evidence type="ECO:0000256" key="3">
    <source>
        <dbReference type="PROSITE-ProRule" id="PRU01248"/>
    </source>
</evidence>